<reference evidence="2" key="1">
    <citation type="submission" date="2017-03" db="EMBL/GenBank/DDBJ databases">
        <title>Phytopthora megakarya and P. palmivora, two closely related causual agents of cacao black pod achieved similar genome size and gene model numbers by different mechanisms.</title>
        <authorList>
            <person name="Ali S."/>
            <person name="Shao J."/>
            <person name="Larry D.J."/>
            <person name="Kronmiller B."/>
            <person name="Shen D."/>
            <person name="Strem M.D."/>
            <person name="Melnick R.L."/>
            <person name="Guiltinan M.J."/>
            <person name="Tyler B.M."/>
            <person name="Meinhardt L.W."/>
            <person name="Bailey B.A."/>
        </authorList>
    </citation>
    <scope>NUCLEOTIDE SEQUENCE [LARGE SCALE GENOMIC DNA]</scope>
    <source>
        <strain evidence="2">zdho120</strain>
    </source>
</reference>
<protein>
    <recommendedName>
        <fullName evidence="3">Reverse transcriptase</fullName>
    </recommendedName>
</protein>
<evidence type="ECO:0008006" key="3">
    <source>
        <dbReference type="Google" id="ProtNLM"/>
    </source>
</evidence>
<evidence type="ECO:0000313" key="2">
    <source>
        <dbReference type="Proteomes" id="UP000198211"/>
    </source>
</evidence>
<comment type="caution">
    <text evidence="1">The sequence shown here is derived from an EMBL/GenBank/DDBJ whole genome shotgun (WGS) entry which is preliminary data.</text>
</comment>
<dbReference type="Proteomes" id="UP000198211">
    <property type="component" value="Unassembled WGS sequence"/>
</dbReference>
<name>A0A225V075_9STRA</name>
<dbReference type="AlphaFoldDB" id="A0A225V075"/>
<dbReference type="EMBL" id="NBNE01009416">
    <property type="protein sequence ID" value="OWY98428.1"/>
    <property type="molecule type" value="Genomic_DNA"/>
</dbReference>
<accession>A0A225V075</accession>
<proteinExistence type="predicted"/>
<organism evidence="1 2">
    <name type="scientific">Phytophthora megakarya</name>
    <dbReference type="NCBI Taxonomy" id="4795"/>
    <lineage>
        <taxon>Eukaryota</taxon>
        <taxon>Sar</taxon>
        <taxon>Stramenopiles</taxon>
        <taxon>Oomycota</taxon>
        <taxon>Peronosporomycetes</taxon>
        <taxon>Peronosporales</taxon>
        <taxon>Peronosporaceae</taxon>
        <taxon>Phytophthora</taxon>
    </lineage>
</organism>
<sequence>MPDRAREISAFITPFGLFEWMEDLLEACDKWNLSISVAKSFWGMDKNNWDTECRSEVSRQARKT</sequence>
<evidence type="ECO:0000313" key="1">
    <source>
        <dbReference type="EMBL" id="OWY98428.1"/>
    </source>
</evidence>
<gene>
    <name evidence="1" type="ORF">PHMEG_00030812</name>
</gene>
<keyword evidence="2" id="KW-1185">Reference proteome</keyword>